<dbReference type="CDD" id="cd18034">
    <property type="entry name" value="DEXHc_dicer"/>
    <property type="match status" value="1"/>
</dbReference>
<dbReference type="GO" id="GO:0004386">
    <property type="term" value="F:helicase activity"/>
    <property type="evidence" value="ECO:0007669"/>
    <property type="project" value="UniProtKB-KW"/>
</dbReference>
<proteinExistence type="inferred from homology"/>
<keyword evidence="6" id="KW-0694">RNA-binding</keyword>
<dbReference type="InterPro" id="IPR027417">
    <property type="entry name" value="P-loop_NTPase"/>
</dbReference>
<evidence type="ECO:0000256" key="6">
    <source>
        <dbReference type="PROSITE-ProRule" id="PRU00657"/>
    </source>
</evidence>
<dbReference type="SMART" id="SM00535">
    <property type="entry name" value="RIBOc"/>
    <property type="match status" value="2"/>
</dbReference>
<dbReference type="PANTHER" id="PTHR14950">
    <property type="entry name" value="DICER-RELATED"/>
    <property type="match status" value="1"/>
</dbReference>
<dbReference type="CDD" id="cd00593">
    <property type="entry name" value="RIBOc"/>
    <property type="match status" value="2"/>
</dbReference>
<dbReference type="GO" id="GO:0004525">
    <property type="term" value="F:ribonuclease III activity"/>
    <property type="evidence" value="ECO:0007669"/>
    <property type="project" value="InterPro"/>
</dbReference>
<feature type="region of interest" description="Disordered" evidence="7">
    <location>
        <begin position="1475"/>
        <end position="1502"/>
    </location>
</feature>
<evidence type="ECO:0000313" key="13">
    <source>
        <dbReference type="Proteomes" id="UP000807353"/>
    </source>
</evidence>
<dbReference type="SUPFAM" id="SSF69065">
    <property type="entry name" value="RNase III domain-like"/>
    <property type="match status" value="2"/>
</dbReference>
<dbReference type="Proteomes" id="UP000807353">
    <property type="component" value="Unassembled WGS sequence"/>
</dbReference>
<feature type="domain" description="Dicer dsRNA-binding fold" evidence="11">
    <location>
        <begin position="575"/>
        <end position="688"/>
    </location>
</feature>
<dbReference type="Pfam" id="PF00636">
    <property type="entry name" value="Ribonuclease_3"/>
    <property type="match status" value="2"/>
</dbReference>
<dbReference type="SUPFAM" id="SSF52540">
    <property type="entry name" value="P-loop containing nucleoside triphosphate hydrolases"/>
    <property type="match status" value="1"/>
</dbReference>
<dbReference type="PANTHER" id="PTHR14950:SF37">
    <property type="entry name" value="ENDORIBONUCLEASE DICER"/>
    <property type="match status" value="1"/>
</dbReference>
<dbReference type="SMART" id="SM00490">
    <property type="entry name" value="HELICc"/>
    <property type="match status" value="1"/>
</dbReference>
<dbReference type="Pfam" id="PF00270">
    <property type="entry name" value="DEAD"/>
    <property type="match status" value="1"/>
</dbReference>
<dbReference type="Gene3D" id="3.30.160.380">
    <property type="entry name" value="Dicer dimerisation domain"/>
    <property type="match status" value="1"/>
</dbReference>
<dbReference type="PROSITE" id="PS51194">
    <property type="entry name" value="HELICASE_CTER"/>
    <property type="match status" value="1"/>
</dbReference>
<keyword evidence="5" id="KW-0067">ATP-binding</keyword>
<feature type="compositionally biased region" description="Basic residues" evidence="7">
    <location>
        <begin position="1475"/>
        <end position="1489"/>
    </location>
</feature>
<dbReference type="GO" id="GO:0003723">
    <property type="term" value="F:RNA binding"/>
    <property type="evidence" value="ECO:0007669"/>
    <property type="project" value="UniProtKB-UniRule"/>
</dbReference>
<feature type="domain" description="RNase III" evidence="8">
    <location>
        <begin position="974"/>
        <end position="1141"/>
    </location>
</feature>
<dbReference type="InterPro" id="IPR038248">
    <property type="entry name" value="Dicer_dimer_sf"/>
</dbReference>
<name>A0A9P5Y941_9AGAR</name>
<feature type="domain" description="Helicase ATP-binding" evidence="9">
    <location>
        <begin position="11"/>
        <end position="194"/>
    </location>
</feature>
<dbReference type="Pfam" id="PF00271">
    <property type="entry name" value="Helicase_C"/>
    <property type="match status" value="1"/>
</dbReference>
<keyword evidence="4" id="KW-0347">Helicase</keyword>
<evidence type="ECO:0000256" key="7">
    <source>
        <dbReference type="SAM" id="MobiDB-lite"/>
    </source>
</evidence>
<dbReference type="Pfam" id="PF03368">
    <property type="entry name" value="Dicer_dimer"/>
    <property type="match status" value="1"/>
</dbReference>
<accession>A0A9P5Y941</accession>
<dbReference type="Gene3D" id="1.10.1520.10">
    <property type="entry name" value="Ribonuclease III domain"/>
    <property type="match status" value="2"/>
</dbReference>
<dbReference type="PROSITE" id="PS50142">
    <property type="entry name" value="RNASE_3_2"/>
    <property type="match status" value="2"/>
</dbReference>
<dbReference type="OrthoDB" id="416741at2759"/>
<keyword evidence="13" id="KW-1185">Reference proteome</keyword>
<protein>
    <recommendedName>
        <fullName evidence="14">P-loop containing nucleoside triphosphate hydrolase protein</fullName>
    </recommendedName>
</protein>
<dbReference type="PROSITE" id="PS00517">
    <property type="entry name" value="RNASE_3_1"/>
    <property type="match status" value="1"/>
</dbReference>
<dbReference type="PROSITE" id="PS51327">
    <property type="entry name" value="DICER_DSRBF"/>
    <property type="match status" value="1"/>
</dbReference>
<organism evidence="12 13">
    <name type="scientific">Collybia nuda</name>
    <dbReference type="NCBI Taxonomy" id="64659"/>
    <lineage>
        <taxon>Eukaryota</taxon>
        <taxon>Fungi</taxon>
        <taxon>Dikarya</taxon>
        <taxon>Basidiomycota</taxon>
        <taxon>Agaricomycotina</taxon>
        <taxon>Agaricomycetes</taxon>
        <taxon>Agaricomycetidae</taxon>
        <taxon>Agaricales</taxon>
        <taxon>Tricholomatineae</taxon>
        <taxon>Clitocybaceae</taxon>
        <taxon>Collybia</taxon>
    </lineage>
</organism>
<dbReference type="SMART" id="SM00487">
    <property type="entry name" value="DEXDc"/>
    <property type="match status" value="1"/>
</dbReference>
<reference evidence="12" key="1">
    <citation type="submission" date="2020-11" db="EMBL/GenBank/DDBJ databases">
        <authorList>
            <consortium name="DOE Joint Genome Institute"/>
            <person name="Ahrendt S."/>
            <person name="Riley R."/>
            <person name="Andreopoulos W."/>
            <person name="Labutti K."/>
            <person name="Pangilinan J."/>
            <person name="Ruiz-Duenas F.J."/>
            <person name="Barrasa J.M."/>
            <person name="Sanchez-Garcia M."/>
            <person name="Camarero S."/>
            <person name="Miyauchi S."/>
            <person name="Serrano A."/>
            <person name="Linde D."/>
            <person name="Babiker R."/>
            <person name="Drula E."/>
            <person name="Ayuso-Fernandez I."/>
            <person name="Pacheco R."/>
            <person name="Padilla G."/>
            <person name="Ferreira P."/>
            <person name="Barriuso J."/>
            <person name="Kellner H."/>
            <person name="Castanera R."/>
            <person name="Alfaro M."/>
            <person name="Ramirez L."/>
            <person name="Pisabarro A.G."/>
            <person name="Kuo A."/>
            <person name="Tritt A."/>
            <person name="Lipzen A."/>
            <person name="He G."/>
            <person name="Yan M."/>
            <person name="Ng V."/>
            <person name="Cullen D."/>
            <person name="Martin F."/>
            <person name="Rosso M.-N."/>
            <person name="Henrissat B."/>
            <person name="Hibbett D."/>
            <person name="Martinez A.T."/>
            <person name="Grigoriev I.V."/>
        </authorList>
    </citation>
    <scope>NUCLEOTIDE SEQUENCE</scope>
    <source>
        <strain evidence="12">CBS 247.69</strain>
    </source>
</reference>
<dbReference type="GO" id="GO:0005524">
    <property type="term" value="F:ATP binding"/>
    <property type="evidence" value="ECO:0007669"/>
    <property type="project" value="UniProtKB-KW"/>
</dbReference>
<feature type="domain" description="RNase III" evidence="8">
    <location>
        <begin position="1182"/>
        <end position="1366"/>
    </location>
</feature>
<evidence type="ECO:0000256" key="5">
    <source>
        <dbReference type="ARBA" id="ARBA00022840"/>
    </source>
</evidence>
<evidence type="ECO:0000256" key="2">
    <source>
        <dbReference type="ARBA" id="ARBA00022741"/>
    </source>
</evidence>
<evidence type="ECO:0008006" key="14">
    <source>
        <dbReference type="Google" id="ProtNLM"/>
    </source>
</evidence>
<dbReference type="InterPro" id="IPR005034">
    <property type="entry name" value="Dicer_dimerisation"/>
</dbReference>
<dbReference type="InterPro" id="IPR014001">
    <property type="entry name" value="Helicase_ATP-bd"/>
</dbReference>
<comment type="similarity">
    <text evidence="6">Belongs to the helicase family. Dicer subfamily.</text>
</comment>
<dbReference type="InterPro" id="IPR000999">
    <property type="entry name" value="RNase_III_dom"/>
</dbReference>
<evidence type="ECO:0000259" key="8">
    <source>
        <dbReference type="PROSITE" id="PS50142"/>
    </source>
</evidence>
<feature type="compositionally biased region" description="Polar residues" evidence="7">
    <location>
        <begin position="1084"/>
        <end position="1097"/>
    </location>
</feature>
<gene>
    <name evidence="12" type="ORF">BDZ94DRAFT_1257432</name>
</gene>
<dbReference type="InterPro" id="IPR001650">
    <property type="entry name" value="Helicase_C-like"/>
</dbReference>
<dbReference type="Gene3D" id="3.40.50.300">
    <property type="entry name" value="P-loop containing nucleotide triphosphate hydrolases"/>
    <property type="match status" value="2"/>
</dbReference>
<keyword evidence="2" id="KW-0547">Nucleotide-binding</keyword>
<comment type="caution">
    <text evidence="12">The sequence shown here is derived from an EMBL/GenBank/DDBJ whole genome shotgun (WGS) entry which is preliminary data.</text>
</comment>
<feature type="region of interest" description="Disordered" evidence="7">
    <location>
        <begin position="1084"/>
        <end position="1118"/>
    </location>
</feature>
<dbReference type="PROSITE" id="PS51192">
    <property type="entry name" value="HELICASE_ATP_BIND_1"/>
    <property type="match status" value="1"/>
</dbReference>
<evidence type="ECO:0000259" key="11">
    <source>
        <dbReference type="PROSITE" id="PS51327"/>
    </source>
</evidence>
<sequence>MPATRGYQQEMLEESMRSNIIIALDTGSGKTHIAVLRMKNEVERQPTKVSWFVAPTVALCQQQRNTIQTSIPVSVGIISGSLAPEQWKNAGLWREVLRRHRIMVTTPQVLLDAMRHGYVHLGRDISLLVFDEAHHAVDKHPYNVIMDEFYFRLPLQTPTLSLDIARPTILGLTASPIYGGNVVKAFQTIENNLDSVIRAPQRYRMELAKFVHRPVFRHILYAPVDEMMPPFSTNLASLLSVIRTLNIEDDPYVRTLRQQLAKATHGTSEYSRTDQRLSGVIFKENTFTHRGLRDFARTAEVILFDLGPWAADWYVWQVLEKAKHAANPYNNVISTWKNSEKTYLLGILDKIVVSPVSFYPDDIADDSSDKVRALIDCLLSEKHDTETENESYSGLVFVQRRDAVLALTEVLRHHPRTKGLFQLGCLLGTSDNSRRHSFLDITRTLIKEPQEEILSDFKIGERNVIVSTAVAEEGIDIQACGSVIRWDPPTNMASWAQSRGRARRQRSTFTLMFERGGNHQKDIVKWVELEQQMVALYNDPSRELETLDEVTVDDEEDDVEFRVTSTGALLTLHSAVSHLAHFCAVIPTTSHVDNAPLYDTEPPELPEGWHSYQPRSKKSVIPYPGPFGSKVTLPRCLHLPTREFSVGLEYKTRISAHRHAAFKAYLALYDAELLNDHLLPITSVVEPQLEDEVKALLRDVEKRAGFANVSIQMDPWAPEEDEDCWRMYVLIIDTLPPLRLLTRSGHISLPEDKGPLLYRSGYDPLQCYIKPAGVLSLTDTIVVQAQEYTRRLFWSLNGSRMKWDNLDFSYLFLPIHQDADAQWETRRTWLTEINRSLNLSHADEFFANGETFGAEYLYPDDIAIVRNGFQFAKGYHFVRWRFEVLSPEEEVEFRENYSRFSDLEITYPLLVVEPLPPRTNFLIPTPPPTGPPSERKTILLLPRLSSIVLLSKADIEYAFLLPSVLRSVSMALTAESLRRTLFIGTPLFDIPLPLLITATTAPVSGEKHNYQRLETLGDTVLKFVVGIQLIAEYPLWHEGYLTKRKDHAVSNVRLAKEDIAKGVYRWIIRDRMLGKKWKPMYLTNQDTMDTPADTTTENDIEPPQNESGKSKKKPKQRQELSTKVLADVIESLIGAAYIHGSFDLGYECAKFFDLGLKWAPLQTRIESLLLRIETHDNLPRQLEMVEHMLGYTFQRKHILIEALTHASYEQDPHTSSYERLEFLGDSVLDMVVTDFLYHAPGKNYSPGHLFLRKSAMVNAHILAYVCLRTCVQIDAAMPGPSPDGHIAFQPDTHLVYLWQCLLHSSPRVLEDQANSHARFMKRRDVIEDSLRNGDIFPWAELTRLQAPKFLSDIIESLLGAAFLDSSGNLDVAKSVVRQLGIMQIMEHIVEKDVDVLHPVSRLSLWAGKHDRELKYEYEKEKGNVSCIIMVDGKEEVRQTDVYRGLASQEQAKFLAAEKAIKMFRLRDVNMNYTLMKRKTTPKKKKSKKNVQKDSKEPNGVNA</sequence>
<dbReference type="InterPro" id="IPR011545">
    <property type="entry name" value="DEAD/DEAH_box_helicase_dom"/>
</dbReference>
<evidence type="ECO:0000256" key="3">
    <source>
        <dbReference type="ARBA" id="ARBA00022801"/>
    </source>
</evidence>
<evidence type="ECO:0000256" key="1">
    <source>
        <dbReference type="ARBA" id="ARBA00022737"/>
    </source>
</evidence>
<dbReference type="InterPro" id="IPR036389">
    <property type="entry name" value="RNase_III_sf"/>
</dbReference>
<evidence type="ECO:0000313" key="12">
    <source>
        <dbReference type="EMBL" id="KAF9464051.1"/>
    </source>
</evidence>
<evidence type="ECO:0000256" key="4">
    <source>
        <dbReference type="ARBA" id="ARBA00022806"/>
    </source>
</evidence>
<dbReference type="EMBL" id="MU150257">
    <property type="protein sequence ID" value="KAF9464051.1"/>
    <property type="molecule type" value="Genomic_DNA"/>
</dbReference>
<dbReference type="GO" id="GO:0030422">
    <property type="term" value="P:siRNA processing"/>
    <property type="evidence" value="ECO:0007669"/>
    <property type="project" value="TreeGrafter"/>
</dbReference>
<keyword evidence="3" id="KW-0378">Hydrolase</keyword>
<keyword evidence="1" id="KW-0677">Repeat</keyword>
<feature type="domain" description="Helicase C-terminal" evidence="10">
    <location>
        <begin position="370"/>
        <end position="545"/>
    </location>
</feature>
<evidence type="ECO:0000259" key="10">
    <source>
        <dbReference type="PROSITE" id="PS51194"/>
    </source>
</evidence>
<evidence type="ECO:0000259" key="9">
    <source>
        <dbReference type="PROSITE" id="PS51192"/>
    </source>
</evidence>
<dbReference type="GO" id="GO:0005634">
    <property type="term" value="C:nucleus"/>
    <property type="evidence" value="ECO:0007669"/>
    <property type="project" value="TreeGrafter"/>
</dbReference>
<dbReference type="GO" id="GO:0005737">
    <property type="term" value="C:cytoplasm"/>
    <property type="evidence" value="ECO:0007669"/>
    <property type="project" value="TreeGrafter"/>
</dbReference>